<sequence>MAMGRSMAEAKMVKKLSPDGGKVVCTRAKVPELKVVKLSPSEEETRRLYTELLMEMKKLSPGTGQAEVCNKVEPDWKLVSNFSASEERPSMFSREKPWFKPKVGGLIPAKRRLVKRMMFDYIANSITRVFCAGRRSSHD</sequence>
<evidence type="ECO:0000313" key="1">
    <source>
        <dbReference type="EMBL" id="KAG6674148.1"/>
    </source>
</evidence>
<gene>
    <name evidence="1" type="ORF">I3842_15G028300</name>
</gene>
<dbReference type="Proteomes" id="UP000811246">
    <property type="component" value="Chromosome 15"/>
</dbReference>
<comment type="caution">
    <text evidence="1">The sequence shown here is derived from an EMBL/GenBank/DDBJ whole genome shotgun (WGS) entry which is preliminary data.</text>
</comment>
<reference evidence="1" key="1">
    <citation type="submission" date="2021-01" db="EMBL/GenBank/DDBJ databases">
        <authorList>
            <person name="Lovell J.T."/>
            <person name="Bentley N."/>
            <person name="Bhattarai G."/>
            <person name="Jenkins J.W."/>
            <person name="Sreedasyam A."/>
            <person name="Alarcon Y."/>
            <person name="Bock C."/>
            <person name="Boston L."/>
            <person name="Carlson J."/>
            <person name="Cervantes K."/>
            <person name="Clermont K."/>
            <person name="Krom N."/>
            <person name="Kubenka K."/>
            <person name="Mamidi S."/>
            <person name="Mattison C."/>
            <person name="Monteros M."/>
            <person name="Pisani C."/>
            <person name="Plott C."/>
            <person name="Rajasekar S."/>
            <person name="Rhein H.S."/>
            <person name="Rohla C."/>
            <person name="Song M."/>
            <person name="Hilaire R.S."/>
            <person name="Shu S."/>
            <person name="Wells L."/>
            <person name="Wang X."/>
            <person name="Webber J."/>
            <person name="Heerema R.J."/>
            <person name="Klein P."/>
            <person name="Conner P."/>
            <person name="Grauke L."/>
            <person name="Grimwood J."/>
            <person name="Schmutz J."/>
            <person name="Randall J.J."/>
        </authorList>
    </citation>
    <scope>NUCLEOTIDE SEQUENCE</scope>
    <source>
        <tissue evidence="1">Leaf</tissue>
    </source>
</reference>
<accession>A0A922A9V7</accession>
<organism evidence="1 2">
    <name type="scientific">Carya illinoinensis</name>
    <name type="common">Pecan</name>
    <dbReference type="NCBI Taxonomy" id="32201"/>
    <lineage>
        <taxon>Eukaryota</taxon>
        <taxon>Viridiplantae</taxon>
        <taxon>Streptophyta</taxon>
        <taxon>Embryophyta</taxon>
        <taxon>Tracheophyta</taxon>
        <taxon>Spermatophyta</taxon>
        <taxon>Magnoliopsida</taxon>
        <taxon>eudicotyledons</taxon>
        <taxon>Gunneridae</taxon>
        <taxon>Pentapetalae</taxon>
        <taxon>rosids</taxon>
        <taxon>fabids</taxon>
        <taxon>Fagales</taxon>
        <taxon>Juglandaceae</taxon>
        <taxon>Carya</taxon>
    </lineage>
</organism>
<protein>
    <submittedName>
        <fullName evidence="1">Uncharacterized protein</fullName>
    </submittedName>
</protein>
<dbReference type="AlphaFoldDB" id="A0A922A9V7"/>
<dbReference type="EMBL" id="CM031839">
    <property type="protein sequence ID" value="KAG6674148.1"/>
    <property type="molecule type" value="Genomic_DNA"/>
</dbReference>
<name>A0A922A9V7_CARIL</name>
<proteinExistence type="predicted"/>
<evidence type="ECO:0000313" key="2">
    <source>
        <dbReference type="Proteomes" id="UP000811246"/>
    </source>
</evidence>